<accession>A0A3P5XMM4</accession>
<evidence type="ECO:0000256" key="4">
    <source>
        <dbReference type="ARBA" id="ARBA00006714"/>
    </source>
</evidence>
<keyword evidence="9" id="KW-0443">Lipid metabolism</keyword>
<comment type="subcellular location">
    <subcellularLocation>
        <location evidence="2">Cytoplasm</location>
    </subcellularLocation>
</comment>
<evidence type="ECO:0000256" key="6">
    <source>
        <dbReference type="ARBA" id="ARBA00022490"/>
    </source>
</evidence>
<dbReference type="GO" id="GO:0005737">
    <property type="term" value="C:cytoplasm"/>
    <property type="evidence" value="ECO:0007669"/>
    <property type="project" value="UniProtKB-SubCell"/>
</dbReference>
<keyword evidence="12 14" id="KW-0456">Lyase</keyword>
<comment type="similarity">
    <text evidence="4">Belongs to the thioester dehydratase family. FabA subfamily.</text>
</comment>
<dbReference type="EC" id="4.2.1.59" evidence="13"/>
<dbReference type="InterPro" id="IPR029069">
    <property type="entry name" value="HotDog_dom_sf"/>
</dbReference>
<dbReference type="GO" id="GO:0019171">
    <property type="term" value="F:(3R)-hydroxyacyl-[acyl-carrier-protein] dehydratase activity"/>
    <property type="evidence" value="ECO:0007669"/>
    <property type="project" value="UniProtKB-UniRule"/>
</dbReference>
<evidence type="ECO:0000256" key="12">
    <source>
        <dbReference type="ARBA" id="ARBA00023239"/>
    </source>
</evidence>
<protein>
    <recommendedName>
        <fullName evidence="13">3-hydroxyacyl-[acyl-carrier-protein] dehydratase FabA</fullName>
        <ecNumber evidence="13">4.2.1.59</ecNumber>
    </recommendedName>
</protein>
<dbReference type="PANTHER" id="PTHR30272:SF8">
    <property type="entry name" value="3-HYDROXYDECANOYL-[ACYL-CARRIER-PROTEIN] DEHYDRATASE"/>
    <property type="match status" value="1"/>
</dbReference>
<keyword evidence="15" id="KW-1185">Reference proteome</keyword>
<gene>
    <name evidence="14" type="primary">fabA</name>
    <name evidence="14" type="ORF">XINFAN_02932</name>
</gene>
<evidence type="ECO:0000256" key="8">
    <source>
        <dbReference type="ARBA" id="ARBA00022832"/>
    </source>
</evidence>
<comment type="subunit">
    <text evidence="5">Homodimer.</text>
</comment>
<evidence type="ECO:0000256" key="11">
    <source>
        <dbReference type="ARBA" id="ARBA00023235"/>
    </source>
</evidence>
<keyword evidence="11" id="KW-0413">Isomerase</keyword>
<dbReference type="InterPro" id="IPR013114">
    <property type="entry name" value="FabA_FabZ"/>
</dbReference>
<dbReference type="InterPro" id="IPR010083">
    <property type="entry name" value="FabA"/>
</dbReference>
<evidence type="ECO:0000256" key="13">
    <source>
        <dbReference type="NCBIfam" id="TIGR01749"/>
    </source>
</evidence>
<evidence type="ECO:0000256" key="9">
    <source>
        <dbReference type="ARBA" id="ARBA00023098"/>
    </source>
</evidence>
<dbReference type="AlphaFoldDB" id="A0A3P5XMM4"/>
<keyword evidence="7" id="KW-0444">Lipid biosynthesis</keyword>
<dbReference type="GO" id="GO:0006633">
    <property type="term" value="P:fatty acid biosynthetic process"/>
    <property type="evidence" value="ECO:0007669"/>
    <property type="project" value="UniProtKB-UniRule"/>
</dbReference>
<dbReference type="Pfam" id="PF07977">
    <property type="entry name" value="FabA"/>
    <property type="match status" value="1"/>
</dbReference>
<proteinExistence type="inferred from homology"/>
<dbReference type="NCBIfam" id="TIGR01749">
    <property type="entry name" value="fabA"/>
    <property type="match status" value="1"/>
</dbReference>
<evidence type="ECO:0000256" key="1">
    <source>
        <dbReference type="ARBA" id="ARBA00001055"/>
    </source>
</evidence>
<evidence type="ECO:0000313" key="14">
    <source>
        <dbReference type="EMBL" id="VDC31532.1"/>
    </source>
</evidence>
<reference evidence="14 15" key="1">
    <citation type="submission" date="2018-11" db="EMBL/GenBank/DDBJ databases">
        <authorList>
            <person name="Criscuolo A."/>
        </authorList>
    </citation>
    <scope>NUCLEOTIDE SEQUENCE [LARGE SCALE GENOMIC DNA]</scope>
    <source>
        <strain evidence="14">ACIP111625</strain>
    </source>
</reference>
<keyword evidence="10" id="KW-0275">Fatty acid biosynthesis</keyword>
<evidence type="ECO:0000256" key="2">
    <source>
        <dbReference type="ARBA" id="ARBA00004496"/>
    </source>
</evidence>
<dbReference type="GO" id="GO:0016853">
    <property type="term" value="F:isomerase activity"/>
    <property type="evidence" value="ECO:0007669"/>
    <property type="project" value="UniProtKB-KW"/>
</dbReference>
<dbReference type="PANTHER" id="PTHR30272">
    <property type="entry name" value="3-HYDROXYACYL-[ACYL-CARRIER-PROTEIN] DEHYDRATASE"/>
    <property type="match status" value="1"/>
</dbReference>
<dbReference type="EMBL" id="UXAW01000085">
    <property type="protein sequence ID" value="VDC31532.1"/>
    <property type="molecule type" value="Genomic_DNA"/>
</dbReference>
<comment type="catalytic activity">
    <reaction evidence="1">
        <text>a (3R)-hydroxyacyl-[ACP] = a (2E)-enoyl-[ACP] + H2O</text>
        <dbReference type="Rhea" id="RHEA:13097"/>
        <dbReference type="Rhea" id="RHEA-COMP:9925"/>
        <dbReference type="Rhea" id="RHEA-COMP:9945"/>
        <dbReference type="ChEBI" id="CHEBI:15377"/>
        <dbReference type="ChEBI" id="CHEBI:78784"/>
        <dbReference type="ChEBI" id="CHEBI:78827"/>
        <dbReference type="EC" id="4.2.1.59"/>
    </reaction>
</comment>
<dbReference type="Proteomes" id="UP000277498">
    <property type="component" value="Unassembled WGS sequence"/>
</dbReference>
<dbReference type="Gene3D" id="3.10.129.10">
    <property type="entry name" value="Hotdog Thioesterase"/>
    <property type="match status" value="1"/>
</dbReference>
<comment type="pathway">
    <text evidence="3">Lipid metabolism; fatty acid biosynthesis.</text>
</comment>
<name>A0A3P5XMM4_9RHOB</name>
<dbReference type="SUPFAM" id="SSF54637">
    <property type="entry name" value="Thioesterase/thiol ester dehydrase-isomerase"/>
    <property type="match status" value="1"/>
</dbReference>
<dbReference type="NCBIfam" id="NF003509">
    <property type="entry name" value="PRK05174.1"/>
    <property type="match status" value="1"/>
</dbReference>
<evidence type="ECO:0000256" key="10">
    <source>
        <dbReference type="ARBA" id="ARBA00023160"/>
    </source>
</evidence>
<organism evidence="14 15">
    <name type="scientific">Pseudogemmobacter humi</name>
    <dbReference type="NCBI Taxonomy" id="2483812"/>
    <lineage>
        <taxon>Bacteria</taxon>
        <taxon>Pseudomonadati</taxon>
        <taxon>Pseudomonadota</taxon>
        <taxon>Alphaproteobacteria</taxon>
        <taxon>Rhodobacterales</taxon>
        <taxon>Paracoccaceae</taxon>
        <taxon>Pseudogemmobacter</taxon>
    </lineage>
</organism>
<keyword evidence="6" id="KW-0963">Cytoplasm</keyword>
<evidence type="ECO:0000256" key="7">
    <source>
        <dbReference type="ARBA" id="ARBA00022516"/>
    </source>
</evidence>
<evidence type="ECO:0000313" key="15">
    <source>
        <dbReference type="Proteomes" id="UP000277498"/>
    </source>
</evidence>
<keyword evidence="8" id="KW-0276">Fatty acid metabolism</keyword>
<dbReference type="UniPathway" id="UPA00094"/>
<evidence type="ECO:0000256" key="5">
    <source>
        <dbReference type="ARBA" id="ARBA00011738"/>
    </source>
</evidence>
<sequence length="206" mass="22999">MENANFRHCVRGCSTLALGSVPLLEEKQEKIRRIGEKMGRYPNKFDREDLLACARGELFGPGNAQLPEPPMLMMDRITEISEDGGEHGKGHVVAEFDIHPDLWFFACHFPGNPIMPGCLGLDGLWQLTGFNLGWRGWEGRGYALGVGEVKLTGMVRPERKLLRYFVDFTKAVQTRRLTMGVADGRVEADGETIYLVKDMKVALSAS</sequence>
<evidence type="ECO:0000256" key="3">
    <source>
        <dbReference type="ARBA" id="ARBA00005194"/>
    </source>
</evidence>